<keyword evidence="9" id="KW-1185">Reference proteome</keyword>
<dbReference type="SMART" id="SM00421">
    <property type="entry name" value="HTH_LUXR"/>
    <property type="match status" value="1"/>
</dbReference>
<evidence type="ECO:0000256" key="4">
    <source>
        <dbReference type="ARBA" id="ARBA00023163"/>
    </source>
</evidence>
<dbReference type="PROSITE" id="PS50043">
    <property type="entry name" value="HTH_LUXR_2"/>
    <property type="match status" value="1"/>
</dbReference>
<evidence type="ECO:0000259" key="6">
    <source>
        <dbReference type="PROSITE" id="PS50043"/>
    </source>
</evidence>
<sequence>MNPITLAIVDDHKLFRQGLRHILGRVGYHEVIIEAGSGPELLTALEAQQPDVVLLDLHLPDMDGRAISQVLREQYPAVRIIILSMNYAPEFILELMRLGVHAYLPKDIDQKTLGEAIAQVHMQGFYIDATTAQVMRQGLQEPASPRLARKKLPGSVAPLELTEREREVLTLICKGLSSQQIADLLFISYRTVEGHRKNLLDKTGMSNAVSLALFAVKHQLIEME</sequence>
<name>A0ABP8J7U8_9BACT</name>
<dbReference type="SMART" id="SM00448">
    <property type="entry name" value="REC"/>
    <property type="match status" value="1"/>
</dbReference>
<dbReference type="EMBL" id="BAABHA010000010">
    <property type="protein sequence ID" value="GAA4386567.1"/>
    <property type="molecule type" value="Genomic_DNA"/>
</dbReference>
<keyword evidence="4" id="KW-0804">Transcription</keyword>
<evidence type="ECO:0000256" key="5">
    <source>
        <dbReference type="PROSITE-ProRule" id="PRU00169"/>
    </source>
</evidence>
<reference evidence="9" key="1">
    <citation type="journal article" date="2019" name="Int. J. Syst. Evol. Microbiol.">
        <title>The Global Catalogue of Microorganisms (GCM) 10K type strain sequencing project: providing services to taxonomists for standard genome sequencing and annotation.</title>
        <authorList>
            <consortium name="The Broad Institute Genomics Platform"/>
            <consortium name="The Broad Institute Genome Sequencing Center for Infectious Disease"/>
            <person name="Wu L."/>
            <person name="Ma J."/>
        </authorList>
    </citation>
    <scope>NUCLEOTIDE SEQUENCE [LARGE SCALE GENOMIC DNA]</scope>
    <source>
        <strain evidence="9">JCM 17924</strain>
    </source>
</reference>
<dbReference type="Pfam" id="PF00196">
    <property type="entry name" value="GerE"/>
    <property type="match status" value="1"/>
</dbReference>
<keyword evidence="1 5" id="KW-0597">Phosphoprotein</keyword>
<feature type="modified residue" description="4-aspartylphosphate" evidence="5">
    <location>
        <position position="56"/>
    </location>
</feature>
<feature type="domain" description="Response regulatory" evidence="7">
    <location>
        <begin position="5"/>
        <end position="121"/>
    </location>
</feature>
<dbReference type="PROSITE" id="PS00622">
    <property type="entry name" value="HTH_LUXR_1"/>
    <property type="match status" value="1"/>
</dbReference>
<gene>
    <name evidence="8" type="ORF">GCM10023186_31380</name>
</gene>
<dbReference type="RefSeq" id="WP_345225803.1">
    <property type="nucleotide sequence ID" value="NZ_BAABHA010000010.1"/>
</dbReference>
<dbReference type="InterPro" id="IPR058245">
    <property type="entry name" value="NreC/VraR/RcsB-like_REC"/>
</dbReference>
<dbReference type="Pfam" id="PF00072">
    <property type="entry name" value="Response_reg"/>
    <property type="match status" value="1"/>
</dbReference>
<dbReference type="CDD" id="cd17535">
    <property type="entry name" value="REC_NarL-like"/>
    <property type="match status" value="1"/>
</dbReference>
<dbReference type="InterPro" id="IPR000792">
    <property type="entry name" value="Tscrpt_reg_LuxR_C"/>
</dbReference>
<dbReference type="InterPro" id="IPR039420">
    <property type="entry name" value="WalR-like"/>
</dbReference>
<dbReference type="PROSITE" id="PS50110">
    <property type="entry name" value="RESPONSE_REGULATORY"/>
    <property type="match status" value="1"/>
</dbReference>
<keyword evidence="2" id="KW-0805">Transcription regulation</keyword>
<dbReference type="PRINTS" id="PR00038">
    <property type="entry name" value="HTHLUXR"/>
</dbReference>
<dbReference type="InterPro" id="IPR001789">
    <property type="entry name" value="Sig_transdc_resp-reg_receiver"/>
</dbReference>
<feature type="domain" description="HTH luxR-type" evidence="6">
    <location>
        <begin position="154"/>
        <end position="219"/>
    </location>
</feature>
<evidence type="ECO:0000256" key="3">
    <source>
        <dbReference type="ARBA" id="ARBA00023125"/>
    </source>
</evidence>
<accession>A0ABP8J7U8</accession>
<dbReference type="PANTHER" id="PTHR43214:SF41">
    <property type="entry name" value="NITRATE_NITRITE RESPONSE REGULATOR PROTEIN NARP"/>
    <property type="match status" value="1"/>
</dbReference>
<dbReference type="InterPro" id="IPR011006">
    <property type="entry name" value="CheY-like_superfamily"/>
</dbReference>
<comment type="caution">
    <text evidence="8">The sequence shown here is derived from an EMBL/GenBank/DDBJ whole genome shotgun (WGS) entry which is preliminary data.</text>
</comment>
<dbReference type="Proteomes" id="UP001500454">
    <property type="component" value="Unassembled WGS sequence"/>
</dbReference>
<dbReference type="InterPro" id="IPR016032">
    <property type="entry name" value="Sig_transdc_resp-reg_C-effctor"/>
</dbReference>
<keyword evidence="3" id="KW-0238">DNA-binding</keyword>
<dbReference type="SUPFAM" id="SSF46894">
    <property type="entry name" value="C-terminal effector domain of the bipartite response regulators"/>
    <property type="match status" value="1"/>
</dbReference>
<dbReference type="Gene3D" id="3.40.50.2300">
    <property type="match status" value="1"/>
</dbReference>
<organism evidence="8 9">
    <name type="scientific">Hymenobacter koreensis</name>
    <dbReference type="NCBI Taxonomy" id="1084523"/>
    <lineage>
        <taxon>Bacteria</taxon>
        <taxon>Pseudomonadati</taxon>
        <taxon>Bacteroidota</taxon>
        <taxon>Cytophagia</taxon>
        <taxon>Cytophagales</taxon>
        <taxon>Hymenobacteraceae</taxon>
        <taxon>Hymenobacter</taxon>
    </lineage>
</organism>
<evidence type="ECO:0000256" key="2">
    <source>
        <dbReference type="ARBA" id="ARBA00023015"/>
    </source>
</evidence>
<dbReference type="SUPFAM" id="SSF52172">
    <property type="entry name" value="CheY-like"/>
    <property type="match status" value="1"/>
</dbReference>
<protein>
    <submittedName>
        <fullName evidence="8">Response regulator transcription factor</fullName>
    </submittedName>
</protein>
<proteinExistence type="predicted"/>
<evidence type="ECO:0000313" key="8">
    <source>
        <dbReference type="EMBL" id="GAA4386567.1"/>
    </source>
</evidence>
<dbReference type="CDD" id="cd06170">
    <property type="entry name" value="LuxR_C_like"/>
    <property type="match status" value="1"/>
</dbReference>
<evidence type="ECO:0000259" key="7">
    <source>
        <dbReference type="PROSITE" id="PS50110"/>
    </source>
</evidence>
<evidence type="ECO:0000256" key="1">
    <source>
        <dbReference type="ARBA" id="ARBA00022553"/>
    </source>
</evidence>
<evidence type="ECO:0000313" key="9">
    <source>
        <dbReference type="Proteomes" id="UP001500454"/>
    </source>
</evidence>
<dbReference type="PANTHER" id="PTHR43214">
    <property type="entry name" value="TWO-COMPONENT RESPONSE REGULATOR"/>
    <property type="match status" value="1"/>
</dbReference>